<evidence type="ECO:0000313" key="2">
    <source>
        <dbReference type="Proteomes" id="UP001633002"/>
    </source>
</evidence>
<proteinExistence type="predicted"/>
<evidence type="ECO:0000313" key="1">
    <source>
        <dbReference type="EMBL" id="KAL3689089.1"/>
    </source>
</evidence>
<dbReference type="Proteomes" id="UP001633002">
    <property type="component" value="Unassembled WGS sequence"/>
</dbReference>
<reference evidence="1 2" key="1">
    <citation type="submission" date="2024-09" db="EMBL/GenBank/DDBJ databases">
        <title>Chromosome-scale assembly of Riccia sorocarpa.</title>
        <authorList>
            <person name="Paukszto L."/>
        </authorList>
    </citation>
    <scope>NUCLEOTIDE SEQUENCE [LARGE SCALE GENOMIC DNA]</scope>
    <source>
        <strain evidence="1">LP-2024</strain>
        <tissue evidence="1">Aerial parts of the thallus</tissue>
    </source>
</reference>
<name>A0ABD3HIB3_9MARC</name>
<keyword evidence="2" id="KW-1185">Reference proteome</keyword>
<dbReference type="AlphaFoldDB" id="A0ABD3HIB3"/>
<accession>A0ABD3HIB3</accession>
<gene>
    <name evidence="1" type="ORF">R1sor_015398</name>
</gene>
<sequence>MAGALAIVGKHYQIYKRTRFGFLYVCLVGECPRNAKNAGKFEPHMLQHGFSGIDHVANERFLCTLKNRCGVRTPAKPRRQFAAKPKDFIDGLLLLDRRCDAGFWADKWNFELQECILTTCVKSTTVETWCHTLENHIRLQPNEWPSKELNPKLRLAIRALKGIFPTVLLVETDIVRSFMAPLRDQMIQSWIKHLEWLRANLIWLENCSPHRIAERARPARLDDIVYDTDSQKNIVLDSGDVSEESVSHGHVIIPVPGNYIVSLCHDESGKHDNADDLLPTPEKRMVPAVTSDDEAFQRRLRTIYVSEDGVASHTEGLWSTEATDLLVSQVVHDMRTTFASFFPEQSQRT</sequence>
<comment type="caution">
    <text evidence="1">The sequence shown here is derived from an EMBL/GenBank/DDBJ whole genome shotgun (WGS) entry which is preliminary data.</text>
</comment>
<dbReference type="EMBL" id="JBJQOH010000004">
    <property type="protein sequence ID" value="KAL3689089.1"/>
    <property type="molecule type" value="Genomic_DNA"/>
</dbReference>
<organism evidence="1 2">
    <name type="scientific">Riccia sorocarpa</name>
    <dbReference type="NCBI Taxonomy" id="122646"/>
    <lineage>
        <taxon>Eukaryota</taxon>
        <taxon>Viridiplantae</taxon>
        <taxon>Streptophyta</taxon>
        <taxon>Embryophyta</taxon>
        <taxon>Marchantiophyta</taxon>
        <taxon>Marchantiopsida</taxon>
        <taxon>Marchantiidae</taxon>
        <taxon>Marchantiales</taxon>
        <taxon>Ricciaceae</taxon>
        <taxon>Riccia</taxon>
    </lineage>
</organism>
<protein>
    <submittedName>
        <fullName evidence="1">Uncharacterized protein</fullName>
    </submittedName>
</protein>